<dbReference type="InterPro" id="IPR050129">
    <property type="entry name" value="Zn_alcohol_dh"/>
</dbReference>
<dbReference type="InterPro" id="IPR011032">
    <property type="entry name" value="GroES-like_sf"/>
</dbReference>
<dbReference type="EMBL" id="JAPDRK010000002">
    <property type="protein sequence ID" value="KAJ9615694.1"/>
    <property type="molecule type" value="Genomic_DNA"/>
</dbReference>
<name>A0AA38XLJ3_9EURO</name>
<keyword evidence="4" id="KW-1185">Reference proteome</keyword>
<dbReference type="InterPro" id="IPR036291">
    <property type="entry name" value="NAD(P)-bd_dom_sf"/>
</dbReference>
<reference evidence="3" key="1">
    <citation type="submission" date="2022-10" db="EMBL/GenBank/DDBJ databases">
        <title>Culturing micro-colonial fungi from biological soil crusts in the Mojave desert and describing Neophaeococcomyces mojavensis, and introducing the new genera and species Taxawa tesnikishii.</title>
        <authorList>
            <person name="Kurbessoian T."/>
            <person name="Stajich J.E."/>
        </authorList>
    </citation>
    <scope>NUCLEOTIDE SEQUENCE</scope>
    <source>
        <strain evidence="3">TK_41</strain>
    </source>
</reference>
<dbReference type="InterPro" id="IPR013154">
    <property type="entry name" value="ADH-like_N"/>
</dbReference>
<organism evidence="3 4">
    <name type="scientific">Cladophialophora chaetospira</name>
    <dbReference type="NCBI Taxonomy" id="386627"/>
    <lineage>
        <taxon>Eukaryota</taxon>
        <taxon>Fungi</taxon>
        <taxon>Dikarya</taxon>
        <taxon>Ascomycota</taxon>
        <taxon>Pezizomycotina</taxon>
        <taxon>Eurotiomycetes</taxon>
        <taxon>Chaetothyriomycetidae</taxon>
        <taxon>Chaetothyriales</taxon>
        <taxon>Herpotrichiellaceae</taxon>
        <taxon>Cladophialophora</taxon>
    </lineage>
</organism>
<dbReference type="SUPFAM" id="SSF50129">
    <property type="entry name" value="GroES-like"/>
    <property type="match status" value="1"/>
</dbReference>
<dbReference type="Pfam" id="PF00107">
    <property type="entry name" value="ADH_zinc_N"/>
    <property type="match status" value="1"/>
</dbReference>
<dbReference type="InterPro" id="IPR020843">
    <property type="entry name" value="ER"/>
</dbReference>
<feature type="domain" description="Enoyl reductase (ER)" evidence="2">
    <location>
        <begin position="11"/>
        <end position="348"/>
    </location>
</feature>
<accession>A0AA38XLJ3</accession>
<dbReference type="CDD" id="cd08240">
    <property type="entry name" value="6_hydroxyhexanoate_dh_like"/>
    <property type="match status" value="1"/>
</dbReference>
<evidence type="ECO:0000256" key="1">
    <source>
        <dbReference type="ARBA" id="ARBA00023002"/>
    </source>
</evidence>
<sequence length="349" mass="36869">MEAWVVVEHGEPLQNIQLPFPELKRSEVLIEVTHSGICHTDLHFWEGFYDLGGGKRLRMVDRGIELPRAMGHEILGNVANLGPEARGLALGDRRIVFPWLGCGHCKTCEAGDENLCDRPQSIGLFSHGGMASFVVVRHPRYLVDPGSLDPAVACTYGCSGTTVFSAVQKLFPLVSSRTVVVVGAGGLGLSAISILRALGHTSIISIDINPHSRQAAIKAGAVAAIDGKVEDARDRLFAATGGPIFSVLDCVNSSDTAALSFSILAKGGKMVQVGLLGGVLNLSLVALVARSATIMGSTTGNIGHMEEIVRLAKKGQLAPLPVTTMPRATAQEALMLLREGKVTGRLVLT</sequence>
<evidence type="ECO:0000313" key="3">
    <source>
        <dbReference type="EMBL" id="KAJ9615694.1"/>
    </source>
</evidence>
<dbReference type="InterPro" id="IPR013149">
    <property type="entry name" value="ADH-like_C"/>
</dbReference>
<dbReference type="SMART" id="SM00829">
    <property type="entry name" value="PKS_ER"/>
    <property type="match status" value="1"/>
</dbReference>
<evidence type="ECO:0000259" key="2">
    <source>
        <dbReference type="SMART" id="SM00829"/>
    </source>
</evidence>
<proteinExistence type="predicted"/>
<evidence type="ECO:0000313" key="4">
    <source>
        <dbReference type="Proteomes" id="UP001172673"/>
    </source>
</evidence>
<dbReference type="Gene3D" id="3.90.180.10">
    <property type="entry name" value="Medium-chain alcohol dehydrogenases, catalytic domain"/>
    <property type="match status" value="1"/>
</dbReference>
<gene>
    <name evidence="3" type="ORF">H2200_001770</name>
</gene>
<dbReference type="GO" id="GO:0016491">
    <property type="term" value="F:oxidoreductase activity"/>
    <property type="evidence" value="ECO:0007669"/>
    <property type="project" value="UniProtKB-KW"/>
</dbReference>
<dbReference type="SUPFAM" id="SSF51735">
    <property type="entry name" value="NAD(P)-binding Rossmann-fold domains"/>
    <property type="match status" value="1"/>
</dbReference>
<protein>
    <recommendedName>
        <fullName evidence="2">Enoyl reductase (ER) domain-containing protein</fullName>
    </recommendedName>
</protein>
<dbReference type="PANTHER" id="PTHR43401:SF4">
    <property type="entry name" value="D-ARABINOSE 1-DEHYDROGENASE (NADP(+))"/>
    <property type="match status" value="1"/>
</dbReference>
<dbReference type="Proteomes" id="UP001172673">
    <property type="component" value="Unassembled WGS sequence"/>
</dbReference>
<dbReference type="PANTHER" id="PTHR43401">
    <property type="entry name" value="L-THREONINE 3-DEHYDROGENASE"/>
    <property type="match status" value="1"/>
</dbReference>
<dbReference type="Pfam" id="PF08240">
    <property type="entry name" value="ADH_N"/>
    <property type="match status" value="1"/>
</dbReference>
<dbReference type="Gene3D" id="3.40.50.720">
    <property type="entry name" value="NAD(P)-binding Rossmann-like Domain"/>
    <property type="match status" value="1"/>
</dbReference>
<comment type="caution">
    <text evidence="3">The sequence shown here is derived from an EMBL/GenBank/DDBJ whole genome shotgun (WGS) entry which is preliminary data.</text>
</comment>
<dbReference type="AlphaFoldDB" id="A0AA38XLJ3"/>
<keyword evidence="1" id="KW-0560">Oxidoreductase</keyword>